<protein>
    <submittedName>
        <fullName evidence="1">Uncharacterized protein</fullName>
    </submittedName>
</protein>
<organism evidence="1">
    <name type="scientific">marine sediment metagenome</name>
    <dbReference type="NCBI Taxonomy" id="412755"/>
    <lineage>
        <taxon>unclassified sequences</taxon>
        <taxon>metagenomes</taxon>
        <taxon>ecological metagenomes</taxon>
    </lineage>
</organism>
<dbReference type="AlphaFoldDB" id="A0A0F9CST4"/>
<evidence type="ECO:0000313" key="1">
    <source>
        <dbReference type="EMBL" id="KKK99656.1"/>
    </source>
</evidence>
<accession>A0A0F9CST4</accession>
<reference evidence="1" key="1">
    <citation type="journal article" date="2015" name="Nature">
        <title>Complex archaea that bridge the gap between prokaryotes and eukaryotes.</title>
        <authorList>
            <person name="Spang A."/>
            <person name="Saw J.H."/>
            <person name="Jorgensen S.L."/>
            <person name="Zaremba-Niedzwiedzka K."/>
            <person name="Martijn J."/>
            <person name="Lind A.E."/>
            <person name="van Eijk R."/>
            <person name="Schleper C."/>
            <person name="Guy L."/>
            <person name="Ettema T.J."/>
        </authorList>
    </citation>
    <scope>NUCLEOTIDE SEQUENCE</scope>
</reference>
<gene>
    <name evidence="1" type="ORF">LCGC14_2630570</name>
</gene>
<comment type="caution">
    <text evidence="1">The sequence shown here is derived from an EMBL/GenBank/DDBJ whole genome shotgun (WGS) entry which is preliminary data.</text>
</comment>
<proteinExistence type="predicted"/>
<dbReference type="EMBL" id="LAZR01045111">
    <property type="protein sequence ID" value="KKK99656.1"/>
    <property type="molecule type" value="Genomic_DNA"/>
</dbReference>
<name>A0A0F9CST4_9ZZZZ</name>
<sequence>MAFIPKFRLYNSAGDTLLYTFLVVQETNSPQSPINTVEITGTRGIGSIIIAGGTSPWNLIIKGVLIGDNYQAIVVAMDALESTVTLNTAFLVRIDKTISSYYEYNVKRILPIEYPENLRTSNQKYIVTLRANSWG</sequence>